<organism evidence="1 2">
    <name type="scientific">Bacillus thuringiensis</name>
    <dbReference type="NCBI Taxonomy" id="1428"/>
    <lineage>
        <taxon>Bacteria</taxon>
        <taxon>Bacillati</taxon>
        <taxon>Bacillota</taxon>
        <taxon>Bacilli</taxon>
        <taxon>Bacillales</taxon>
        <taxon>Bacillaceae</taxon>
        <taxon>Bacillus</taxon>
        <taxon>Bacillus cereus group</taxon>
    </lineage>
</organism>
<dbReference type="EMBL" id="NVCO01000007">
    <property type="protein sequence ID" value="PFT50740.1"/>
    <property type="molecule type" value="Genomic_DNA"/>
</dbReference>
<name>A0A9X7FXV3_BACTU</name>
<accession>A0A9X7FXV3</accession>
<sequence>MAKVTVKKGVNKPTKKVCSKCTNEMALRNFYKSQSPLFADGYVSMCKGCLFSLVDERDLVGSLKSILMKMDKPYLHDTWESTLESEPTNPIGVYIKNINSLPQYRKMSYEDSTFEDVEVISQESPKVVISDDSIQITNELKLKWGLKYTDYELLVLEKFYKDMEKSYDMSTPQHRRLLIQLSKMNIELDKFLERGAVTEYTKMSKTYDETMKSAGFRPVDRKSSDEASGIRTFSQIFEEVEREGFIEPAPITEHKDLADETLLILLNYSRTLFSMEQLTELPPDIEKQLDDFREGEE</sequence>
<dbReference type="Proteomes" id="UP000226106">
    <property type="component" value="Unassembled WGS sequence"/>
</dbReference>
<comment type="caution">
    <text evidence="1">The sequence shown here is derived from an EMBL/GenBank/DDBJ whole genome shotgun (WGS) entry which is preliminary data.</text>
</comment>
<dbReference type="AlphaFoldDB" id="A0A9X7FXV3"/>
<protein>
    <submittedName>
        <fullName evidence="1">Uncharacterized protein</fullName>
    </submittedName>
</protein>
<gene>
    <name evidence="1" type="ORF">COK72_01615</name>
</gene>
<reference evidence="1 2" key="1">
    <citation type="submission" date="2017-09" db="EMBL/GenBank/DDBJ databases">
        <title>Large-scale bioinformatics analysis of Bacillus genomes uncovers conserved roles of natural products in bacterial physiology.</title>
        <authorList>
            <consortium name="Agbiome Team Llc"/>
            <person name="Bleich R.M."/>
            <person name="Grubbs K.J."/>
            <person name="Santa Maria K.C."/>
            <person name="Allen S.E."/>
            <person name="Farag S."/>
            <person name="Shank E.A."/>
            <person name="Bowers A."/>
        </authorList>
    </citation>
    <scope>NUCLEOTIDE SEQUENCE [LARGE SCALE GENOMIC DNA]</scope>
    <source>
        <strain evidence="1 2">AFS065400</strain>
    </source>
</reference>
<proteinExistence type="predicted"/>
<dbReference type="RefSeq" id="WP_098392931.1">
    <property type="nucleotide sequence ID" value="NZ_NTVZ01000052.1"/>
</dbReference>
<evidence type="ECO:0000313" key="2">
    <source>
        <dbReference type="Proteomes" id="UP000226106"/>
    </source>
</evidence>
<evidence type="ECO:0000313" key="1">
    <source>
        <dbReference type="EMBL" id="PFT50740.1"/>
    </source>
</evidence>